<dbReference type="RefSeq" id="XP_062630857.1">
    <property type="nucleotide sequence ID" value="XM_062774873.1"/>
</dbReference>
<feature type="chain" id="PRO_5042235467" evidence="2">
    <location>
        <begin position="18"/>
        <end position="307"/>
    </location>
</feature>
<evidence type="ECO:0000256" key="2">
    <source>
        <dbReference type="SAM" id="SignalP"/>
    </source>
</evidence>
<keyword evidence="1" id="KW-0812">Transmembrane</keyword>
<dbReference type="AlphaFoldDB" id="A0AAF0YHN2"/>
<feature type="transmembrane region" description="Helical" evidence="1">
    <location>
        <begin position="247"/>
        <end position="270"/>
    </location>
</feature>
<gene>
    <name evidence="3" type="ORF">LOC62_06G008338</name>
</gene>
<name>A0AAF0YHN2_9TREE</name>
<keyword evidence="1" id="KW-0472">Membrane</keyword>
<feature type="signal peptide" evidence="2">
    <location>
        <begin position="1"/>
        <end position="17"/>
    </location>
</feature>
<keyword evidence="1" id="KW-1133">Transmembrane helix</keyword>
<accession>A0AAF0YHN2</accession>
<evidence type="ECO:0000313" key="4">
    <source>
        <dbReference type="Proteomes" id="UP000827549"/>
    </source>
</evidence>
<keyword evidence="2" id="KW-0732">Signal</keyword>
<evidence type="ECO:0000256" key="1">
    <source>
        <dbReference type="SAM" id="Phobius"/>
    </source>
</evidence>
<sequence length="307" mass="33576">MLAVTLAALVLAQFGTAQETETLLVSITTYTPYSYRSDLPDKTDAAYLDKREEFWRAERKHAHLLQGGVIFFTLLPLIAVCLLLPILILYERDTRRMERLVRARREAHKALGVEPAEETAYPPSYGHVRAAGVLARLGAMLPFLGRARAQATGAATFATRTTTPVDASHAAAPTMTYTTGPFGTSSVCFGTRTWVSPSGAGETGYYSTVTVPCGGPRRTTLYVTASSSSAVIPGFLSGSIVREQLEITKWTIAFAVGSTVPLILMAAWALNIRRRRRRLRLLLGDDVAWFSPQNSRKVEAQPIVMPL</sequence>
<dbReference type="Proteomes" id="UP000827549">
    <property type="component" value="Chromosome 6"/>
</dbReference>
<feature type="transmembrane region" description="Helical" evidence="1">
    <location>
        <begin position="69"/>
        <end position="90"/>
    </location>
</feature>
<reference evidence="3" key="1">
    <citation type="submission" date="2023-10" db="EMBL/GenBank/DDBJ databases">
        <authorList>
            <person name="Noh H."/>
        </authorList>
    </citation>
    <scope>NUCLEOTIDE SEQUENCE</scope>
    <source>
        <strain evidence="3">DUCC4014</strain>
    </source>
</reference>
<dbReference type="EMBL" id="CP086719">
    <property type="protein sequence ID" value="WOO84831.1"/>
    <property type="molecule type" value="Genomic_DNA"/>
</dbReference>
<proteinExistence type="predicted"/>
<organism evidence="3 4">
    <name type="scientific">Vanrija pseudolonga</name>
    <dbReference type="NCBI Taxonomy" id="143232"/>
    <lineage>
        <taxon>Eukaryota</taxon>
        <taxon>Fungi</taxon>
        <taxon>Dikarya</taxon>
        <taxon>Basidiomycota</taxon>
        <taxon>Agaricomycotina</taxon>
        <taxon>Tremellomycetes</taxon>
        <taxon>Trichosporonales</taxon>
        <taxon>Trichosporonaceae</taxon>
        <taxon>Vanrija</taxon>
    </lineage>
</organism>
<evidence type="ECO:0000313" key="3">
    <source>
        <dbReference type="EMBL" id="WOO84831.1"/>
    </source>
</evidence>
<protein>
    <submittedName>
        <fullName evidence="3">Uncharacterized protein</fullName>
    </submittedName>
</protein>
<keyword evidence="4" id="KW-1185">Reference proteome</keyword>
<feature type="transmembrane region" description="Helical" evidence="1">
    <location>
        <begin position="221"/>
        <end position="241"/>
    </location>
</feature>
<dbReference type="GeneID" id="87811504"/>